<evidence type="ECO:0000256" key="1">
    <source>
        <dbReference type="SAM" id="Phobius"/>
    </source>
</evidence>
<evidence type="ECO:0000313" key="3">
    <source>
        <dbReference type="Proteomes" id="UP000184301"/>
    </source>
</evidence>
<dbReference type="CDD" id="cd17332">
    <property type="entry name" value="MFS_MelB_like"/>
    <property type="match status" value="1"/>
</dbReference>
<proteinExistence type="predicted"/>
<feature type="transmembrane region" description="Helical" evidence="1">
    <location>
        <begin position="274"/>
        <end position="298"/>
    </location>
</feature>
<feature type="transmembrane region" description="Helical" evidence="1">
    <location>
        <begin position="193"/>
        <end position="213"/>
    </location>
</feature>
<keyword evidence="1" id="KW-0472">Membrane</keyword>
<dbReference type="RefSeq" id="WP_073112017.1">
    <property type="nucleotide sequence ID" value="NZ_FQZY01000053.1"/>
</dbReference>
<gene>
    <name evidence="2" type="ORF">SAMN02745243_03066</name>
</gene>
<feature type="transmembrane region" description="Helical" evidence="1">
    <location>
        <begin position="161"/>
        <end position="181"/>
    </location>
</feature>
<feature type="transmembrane region" description="Helical" evidence="1">
    <location>
        <begin position="310"/>
        <end position="328"/>
    </location>
</feature>
<feature type="transmembrane region" description="Helical" evidence="1">
    <location>
        <begin position="88"/>
        <end position="107"/>
    </location>
</feature>
<dbReference type="InterPro" id="IPR039672">
    <property type="entry name" value="MFS_2"/>
</dbReference>
<accession>A0A1M6SX26</accession>
<keyword evidence="1" id="KW-1133">Transmembrane helix</keyword>
<dbReference type="PANTHER" id="PTHR11328:SF24">
    <property type="entry name" value="MAJOR FACILITATOR SUPERFAMILY (MFS) PROFILE DOMAIN-CONTAINING PROTEIN"/>
    <property type="match status" value="1"/>
</dbReference>
<dbReference type="EMBL" id="FQZY01000053">
    <property type="protein sequence ID" value="SHK49282.1"/>
    <property type="molecule type" value="Genomic_DNA"/>
</dbReference>
<dbReference type="Proteomes" id="UP000184301">
    <property type="component" value="Unassembled WGS sequence"/>
</dbReference>
<sequence length="463" mass="50421">MENTVNAVKKFGMKDKLGYMFGDFGNDFTFILSSMFLLKFYTDVMGVSAALVGVMMMVARFVDAITDVTMGQIVDRSKPNKKGKFSPWIRRMCGPVALASFLMYASWFQDMPMGFKVFWMFFTYLLWGSICYTGVNIPYGSMASAITPEPGERTQLSSWRTIGATLASTVIGVVLPLLIYYTDADGNSVLSGTKMMLAALVCSIAAIVCYLLCYHMTTERVKVEQVTQKFSFGKLISELVHNRSLIGIVVAALLLLLAQLSLGNMGAYIYPNYFGNAAGLSLATMGGTVVTLLCATFTVKLANKIGKKELGIIGALISAAALIVAFVLHTHNMYIFVGVYCVVMIGMSMFNLVIWAMITDVIDDTEVKTGERSDGTIYSVYSFARKLGQACSSGLAGVLLSVIGYTAATAFEPKVVDGIYNITCIVPAAGFILLALALKFLYPLDKKTVDKNADALLEKRNNK</sequence>
<dbReference type="InterPro" id="IPR036259">
    <property type="entry name" value="MFS_trans_sf"/>
</dbReference>
<feature type="transmembrane region" description="Helical" evidence="1">
    <location>
        <begin position="244"/>
        <end position="262"/>
    </location>
</feature>
<feature type="transmembrane region" description="Helical" evidence="1">
    <location>
        <begin position="119"/>
        <end position="140"/>
    </location>
</feature>
<dbReference type="Pfam" id="PF13347">
    <property type="entry name" value="MFS_2"/>
    <property type="match status" value="1"/>
</dbReference>
<dbReference type="GO" id="GO:0008643">
    <property type="term" value="P:carbohydrate transport"/>
    <property type="evidence" value="ECO:0007669"/>
    <property type="project" value="InterPro"/>
</dbReference>
<dbReference type="Gene3D" id="1.20.1250.20">
    <property type="entry name" value="MFS general substrate transporter like domains"/>
    <property type="match status" value="2"/>
</dbReference>
<organism evidence="2 3">
    <name type="scientific">Hespellia stercorisuis DSM 15480</name>
    <dbReference type="NCBI Taxonomy" id="1121950"/>
    <lineage>
        <taxon>Bacteria</taxon>
        <taxon>Bacillati</taxon>
        <taxon>Bacillota</taxon>
        <taxon>Clostridia</taxon>
        <taxon>Lachnospirales</taxon>
        <taxon>Lachnospiraceae</taxon>
        <taxon>Hespellia</taxon>
    </lineage>
</organism>
<dbReference type="GO" id="GO:0006814">
    <property type="term" value="P:sodium ion transport"/>
    <property type="evidence" value="ECO:0007669"/>
    <property type="project" value="InterPro"/>
</dbReference>
<keyword evidence="3" id="KW-1185">Reference proteome</keyword>
<feature type="transmembrane region" description="Helical" evidence="1">
    <location>
        <begin position="419"/>
        <end position="442"/>
    </location>
</feature>
<dbReference type="AlphaFoldDB" id="A0A1M6SX26"/>
<feature type="transmembrane region" description="Helical" evidence="1">
    <location>
        <begin position="44"/>
        <end position="62"/>
    </location>
</feature>
<dbReference type="GO" id="GO:0005886">
    <property type="term" value="C:plasma membrane"/>
    <property type="evidence" value="ECO:0007669"/>
    <property type="project" value="TreeGrafter"/>
</dbReference>
<dbReference type="OrthoDB" id="9764596at2"/>
<feature type="transmembrane region" description="Helical" evidence="1">
    <location>
        <begin position="334"/>
        <end position="358"/>
    </location>
</feature>
<dbReference type="STRING" id="1121950.SAMN02745243_03066"/>
<name>A0A1M6SX26_9FIRM</name>
<dbReference type="NCBIfam" id="TIGR00792">
    <property type="entry name" value="gph"/>
    <property type="match status" value="1"/>
</dbReference>
<evidence type="ECO:0000313" key="2">
    <source>
        <dbReference type="EMBL" id="SHK49282.1"/>
    </source>
</evidence>
<dbReference type="GO" id="GO:0015293">
    <property type="term" value="F:symporter activity"/>
    <property type="evidence" value="ECO:0007669"/>
    <property type="project" value="InterPro"/>
</dbReference>
<keyword evidence="1" id="KW-0812">Transmembrane</keyword>
<dbReference type="PANTHER" id="PTHR11328">
    <property type="entry name" value="MAJOR FACILITATOR SUPERFAMILY DOMAIN-CONTAINING PROTEIN"/>
    <property type="match status" value="1"/>
</dbReference>
<reference evidence="2 3" key="1">
    <citation type="submission" date="2016-11" db="EMBL/GenBank/DDBJ databases">
        <authorList>
            <person name="Jaros S."/>
            <person name="Januszkiewicz K."/>
            <person name="Wedrychowicz H."/>
        </authorList>
    </citation>
    <scope>NUCLEOTIDE SEQUENCE [LARGE SCALE GENOMIC DNA]</scope>
    <source>
        <strain evidence="2 3">DSM 15480</strain>
    </source>
</reference>
<dbReference type="SUPFAM" id="SSF103473">
    <property type="entry name" value="MFS general substrate transporter"/>
    <property type="match status" value="1"/>
</dbReference>
<dbReference type="InterPro" id="IPR001927">
    <property type="entry name" value="Na/Gal_symport"/>
</dbReference>
<protein>
    <submittedName>
        <fullName evidence="2">Glycoside/pentoside/hexuronide:cation symporter, GPH family</fullName>
    </submittedName>
</protein>
<feature type="transmembrane region" description="Helical" evidence="1">
    <location>
        <begin position="387"/>
        <end position="407"/>
    </location>
</feature>